<comment type="subcellular location">
    <subcellularLocation>
        <location evidence="1">Nucleus</location>
    </subcellularLocation>
</comment>
<dbReference type="GO" id="GO:0008270">
    <property type="term" value="F:zinc ion binding"/>
    <property type="evidence" value="ECO:0007669"/>
    <property type="project" value="UniProtKB-KW"/>
</dbReference>
<sequence>MVDFPYPAPILASKIWNCVKEWDFESKVLSVTLDNTSVNDACIPFLLSNVKEKNALIFEGKFLHVRCASHVLNLIVQDGLGVIGKIIYNVRTSVRYVGFYNATNVVSRVKYPISNMYFHEMFRVKLLLDEVISNTHDFIRSMIIRMQLKFNKY</sequence>
<keyword evidence="2" id="KW-0479">Metal-binding</keyword>
<accession>A0A1D1Z8V3</accession>
<dbReference type="GO" id="GO:0003677">
    <property type="term" value="F:DNA binding"/>
    <property type="evidence" value="ECO:0007669"/>
    <property type="project" value="UniProtKB-KW"/>
</dbReference>
<evidence type="ECO:0000256" key="5">
    <source>
        <dbReference type="ARBA" id="ARBA00023125"/>
    </source>
</evidence>
<dbReference type="EMBL" id="GDJX01004616">
    <property type="protein sequence ID" value="JAT63320.1"/>
    <property type="molecule type" value="Transcribed_RNA"/>
</dbReference>
<keyword evidence="5" id="KW-0238">DNA-binding</keyword>
<evidence type="ECO:0000313" key="8">
    <source>
        <dbReference type="EMBL" id="JAT63320.1"/>
    </source>
</evidence>
<dbReference type="Pfam" id="PF14372">
    <property type="entry name" value="hAT-like_RNase-H"/>
    <property type="match status" value="1"/>
</dbReference>
<keyword evidence="3" id="KW-0863">Zinc-finger</keyword>
<protein>
    <submittedName>
        <fullName evidence="8">Putative AC transposase</fullName>
    </submittedName>
</protein>
<evidence type="ECO:0000256" key="2">
    <source>
        <dbReference type="ARBA" id="ARBA00022723"/>
    </source>
</evidence>
<proteinExistence type="predicted"/>
<evidence type="ECO:0000256" key="6">
    <source>
        <dbReference type="ARBA" id="ARBA00023242"/>
    </source>
</evidence>
<organism evidence="8">
    <name type="scientific">Anthurium amnicola</name>
    <dbReference type="NCBI Taxonomy" id="1678845"/>
    <lineage>
        <taxon>Eukaryota</taxon>
        <taxon>Viridiplantae</taxon>
        <taxon>Streptophyta</taxon>
        <taxon>Embryophyta</taxon>
        <taxon>Tracheophyta</taxon>
        <taxon>Spermatophyta</taxon>
        <taxon>Magnoliopsida</taxon>
        <taxon>Liliopsida</taxon>
        <taxon>Araceae</taxon>
        <taxon>Pothoideae</taxon>
        <taxon>Potheae</taxon>
        <taxon>Anthurium</taxon>
    </lineage>
</organism>
<gene>
    <name evidence="8" type="primary">TRA1_54</name>
    <name evidence="8" type="ORF">g.127220</name>
</gene>
<dbReference type="InterPro" id="IPR052035">
    <property type="entry name" value="ZnF_BED_domain_contain"/>
</dbReference>
<evidence type="ECO:0000256" key="3">
    <source>
        <dbReference type="ARBA" id="ARBA00022771"/>
    </source>
</evidence>
<name>A0A1D1Z8V3_9ARAE</name>
<dbReference type="InterPro" id="IPR012337">
    <property type="entry name" value="RNaseH-like_sf"/>
</dbReference>
<dbReference type="AlphaFoldDB" id="A0A1D1Z8V3"/>
<evidence type="ECO:0000256" key="4">
    <source>
        <dbReference type="ARBA" id="ARBA00022833"/>
    </source>
</evidence>
<dbReference type="PANTHER" id="PTHR46481">
    <property type="entry name" value="ZINC FINGER BED DOMAIN-CONTAINING PROTEIN 4"/>
    <property type="match status" value="1"/>
</dbReference>
<dbReference type="GO" id="GO:0005634">
    <property type="term" value="C:nucleus"/>
    <property type="evidence" value="ECO:0007669"/>
    <property type="project" value="UniProtKB-SubCell"/>
</dbReference>
<evidence type="ECO:0000259" key="7">
    <source>
        <dbReference type="Pfam" id="PF14372"/>
    </source>
</evidence>
<dbReference type="PANTHER" id="PTHR46481:SF10">
    <property type="entry name" value="ZINC FINGER BED DOMAIN-CONTAINING PROTEIN 39"/>
    <property type="match status" value="1"/>
</dbReference>
<evidence type="ECO:0000256" key="1">
    <source>
        <dbReference type="ARBA" id="ARBA00004123"/>
    </source>
</evidence>
<dbReference type="SUPFAM" id="SSF53098">
    <property type="entry name" value="Ribonuclease H-like"/>
    <property type="match status" value="1"/>
</dbReference>
<dbReference type="InterPro" id="IPR025525">
    <property type="entry name" value="hAT-like_transposase_RNase-H"/>
</dbReference>
<reference evidence="8" key="1">
    <citation type="submission" date="2015-07" db="EMBL/GenBank/DDBJ databases">
        <title>Transcriptome Assembly of Anthurium amnicola.</title>
        <authorList>
            <person name="Suzuki J."/>
        </authorList>
    </citation>
    <scope>NUCLEOTIDE SEQUENCE</scope>
</reference>
<keyword evidence="4" id="KW-0862">Zinc</keyword>
<feature type="domain" description="hAT-like transposase RNase-H fold" evidence="7">
    <location>
        <begin position="108"/>
        <end position="153"/>
    </location>
</feature>
<keyword evidence="6" id="KW-0539">Nucleus</keyword>